<evidence type="ECO:0000256" key="5">
    <source>
        <dbReference type="ARBA" id="ARBA00022694"/>
    </source>
</evidence>
<dbReference type="GO" id="GO:0005739">
    <property type="term" value="C:mitochondrion"/>
    <property type="evidence" value="ECO:0007669"/>
    <property type="project" value="TreeGrafter"/>
</dbReference>
<dbReference type="SUPFAM" id="SSF56281">
    <property type="entry name" value="Metallo-hydrolase/oxidoreductase"/>
    <property type="match status" value="2"/>
</dbReference>
<feature type="domain" description="tRNase Z endonuclease" evidence="15">
    <location>
        <begin position="14"/>
        <end position="63"/>
    </location>
</feature>
<feature type="compositionally biased region" description="Basic residues" evidence="11">
    <location>
        <begin position="1631"/>
        <end position="1642"/>
    </location>
</feature>
<feature type="compositionally biased region" description="Low complexity" evidence="11">
    <location>
        <begin position="194"/>
        <end position="203"/>
    </location>
</feature>
<protein>
    <recommendedName>
        <fullName evidence="4">ribonuclease Z</fullName>
        <ecNumber evidence="4">3.1.26.11</ecNumber>
    </recommendedName>
</protein>
<dbReference type="InterPro" id="IPR027794">
    <property type="entry name" value="tRNase_Z_dom"/>
</dbReference>
<feature type="region of interest" description="Disordered" evidence="11">
    <location>
        <begin position="232"/>
        <end position="264"/>
    </location>
</feature>
<dbReference type="Proteomes" id="UP000777482">
    <property type="component" value="Unassembled WGS sequence"/>
</dbReference>
<evidence type="ECO:0000256" key="2">
    <source>
        <dbReference type="ARBA" id="ARBA00001947"/>
    </source>
</evidence>
<keyword evidence="8" id="KW-0255">Endonuclease</keyword>
<feature type="region of interest" description="Disordered" evidence="11">
    <location>
        <begin position="152"/>
        <end position="203"/>
    </location>
</feature>
<feature type="compositionally biased region" description="Pro residues" evidence="11">
    <location>
        <begin position="237"/>
        <end position="246"/>
    </location>
</feature>
<evidence type="ECO:0000256" key="7">
    <source>
        <dbReference type="ARBA" id="ARBA00022723"/>
    </source>
</evidence>
<keyword evidence="5" id="KW-0819">tRNA processing</keyword>
<evidence type="ECO:0000256" key="6">
    <source>
        <dbReference type="ARBA" id="ARBA00022722"/>
    </source>
</evidence>
<feature type="region of interest" description="Disordered" evidence="11">
    <location>
        <begin position="934"/>
        <end position="962"/>
    </location>
</feature>
<feature type="region of interest" description="Disordered" evidence="11">
    <location>
        <begin position="1255"/>
        <end position="1288"/>
    </location>
</feature>
<feature type="transmembrane region" description="Helical" evidence="12">
    <location>
        <begin position="1154"/>
        <end position="1178"/>
    </location>
</feature>
<dbReference type="GO" id="GO:0042781">
    <property type="term" value="F:3'-tRNA processing endoribonuclease activity"/>
    <property type="evidence" value="ECO:0007669"/>
    <property type="project" value="UniProtKB-EC"/>
</dbReference>
<dbReference type="Gene3D" id="3.60.15.10">
    <property type="entry name" value="Ribonuclease Z/Hydroxyacylglutathione hydrolase-like"/>
    <property type="match status" value="2"/>
</dbReference>
<evidence type="ECO:0000313" key="16">
    <source>
        <dbReference type="EMBL" id="KAG0663228.1"/>
    </source>
</evidence>
<feature type="transmembrane region" description="Helical" evidence="12">
    <location>
        <begin position="1113"/>
        <end position="1134"/>
    </location>
</feature>
<reference evidence="16 17" key="1">
    <citation type="submission" date="2020-11" db="EMBL/GenBank/DDBJ databases">
        <title>Kefir isolates.</title>
        <authorList>
            <person name="Marcisauskas S."/>
            <person name="Kim Y."/>
            <person name="Blasche S."/>
        </authorList>
    </citation>
    <scope>NUCLEOTIDE SEQUENCE [LARGE SCALE GENOMIC DNA]</scope>
    <source>
        <strain evidence="16 17">KR</strain>
    </source>
</reference>
<dbReference type="PANTHER" id="PTHR12553:SF49">
    <property type="entry name" value="ZINC PHOSPHODIESTERASE ELAC PROTEIN 2"/>
    <property type="match status" value="1"/>
</dbReference>
<name>A0A9P6W665_RHOMI</name>
<feature type="transmembrane region" description="Helical" evidence="12">
    <location>
        <begin position="1075"/>
        <end position="1093"/>
    </location>
</feature>
<feature type="compositionally biased region" description="Pro residues" evidence="11">
    <location>
        <begin position="184"/>
        <end position="193"/>
    </location>
</feature>
<dbReference type="PANTHER" id="PTHR12553">
    <property type="entry name" value="ZINC PHOSPHODIESTERASE ELAC PROTEIN 2"/>
    <property type="match status" value="1"/>
</dbReference>
<dbReference type="Pfam" id="PF10277">
    <property type="entry name" value="Frag1"/>
    <property type="match status" value="2"/>
</dbReference>
<organism evidence="16 17">
    <name type="scientific">Rhodotorula mucilaginosa</name>
    <name type="common">Yeast</name>
    <name type="synonym">Rhodotorula rubra</name>
    <dbReference type="NCBI Taxonomy" id="5537"/>
    <lineage>
        <taxon>Eukaryota</taxon>
        <taxon>Fungi</taxon>
        <taxon>Dikarya</taxon>
        <taxon>Basidiomycota</taxon>
        <taxon>Pucciniomycotina</taxon>
        <taxon>Microbotryomycetes</taxon>
        <taxon>Sporidiobolales</taxon>
        <taxon>Sporidiobolaceae</taxon>
        <taxon>Rhodotorula</taxon>
    </lineage>
</organism>
<evidence type="ECO:0000259" key="15">
    <source>
        <dbReference type="Pfam" id="PF13691"/>
    </source>
</evidence>
<feature type="compositionally biased region" description="Basic and acidic residues" evidence="11">
    <location>
        <begin position="1267"/>
        <end position="1276"/>
    </location>
</feature>
<evidence type="ECO:0000256" key="8">
    <source>
        <dbReference type="ARBA" id="ARBA00022759"/>
    </source>
</evidence>
<feature type="domain" description="Metallo-beta-lactamase" evidence="14">
    <location>
        <begin position="645"/>
        <end position="873"/>
    </location>
</feature>
<evidence type="ECO:0000256" key="4">
    <source>
        <dbReference type="ARBA" id="ARBA00012477"/>
    </source>
</evidence>
<comment type="cofactor">
    <cofactor evidence="2">
        <name>Zn(2+)</name>
        <dbReference type="ChEBI" id="CHEBI:29105"/>
    </cofactor>
</comment>
<keyword evidence="12" id="KW-0812">Transmembrane</keyword>
<dbReference type="EMBL" id="PUHQ01000021">
    <property type="protein sequence ID" value="KAG0663228.1"/>
    <property type="molecule type" value="Genomic_DNA"/>
</dbReference>
<feature type="compositionally biased region" description="Polar residues" evidence="11">
    <location>
        <begin position="152"/>
        <end position="162"/>
    </location>
</feature>
<keyword evidence="12" id="KW-0472">Membrane</keyword>
<keyword evidence="12" id="KW-1133">Transmembrane helix</keyword>
<comment type="caution">
    <text evidence="16">The sequence shown here is derived from an EMBL/GenBank/DDBJ whole genome shotgun (WGS) entry which is preliminary data.</text>
</comment>
<dbReference type="EC" id="3.1.26.11" evidence="4"/>
<proteinExistence type="inferred from homology"/>
<dbReference type="GO" id="GO:1990180">
    <property type="term" value="P:mitochondrial tRNA 3'-end processing"/>
    <property type="evidence" value="ECO:0007669"/>
    <property type="project" value="TreeGrafter"/>
</dbReference>
<evidence type="ECO:0000256" key="9">
    <source>
        <dbReference type="ARBA" id="ARBA00022801"/>
    </source>
</evidence>
<evidence type="ECO:0000256" key="12">
    <source>
        <dbReference type="SAM" id="Phobius"/>
    </source>
</evidence>
<evidence type="ECO:0000256" key="3">
    <source>
        <dbReference type="ARBA" id="ARBA00007823"/>
    </source>
</evidence>
<keyword evidence="10" id="KW-0862">Zinc</keyword>
<comment type="catalytic activity">
    <reaction evidence="1">
        <text>Endonucleolytic cleavage of RNA, removing extra 3' nucleotides from tRNA precursor, generating 3' termini of tRNAs. A 3'-hydroxy group is left at the tRNA terminus and a 5'-phosphoryl group is left at the trailer molecule.</text>
        <dbReference type="EC" id="3.1.26.11"/>
    </reaction>
</comment>
<evidence type="ECO:0000256" key="1">
    <source>
        <dbReference type="ARBA" id="ARBA00000402"/>
    </source>
</evidence>
<evidence type="ECO:0000259" key="14">
    <source>
        <dbReference type="Pfam" id="PF12706"/>
    </source>
</evidence>
<dbReference type="InterPro" id="IPR047151">
    <property type="entry name" value="RNZ2-like"/>
</dbReference>
<dbReference type="InterPro" id="IPR001279">
    <property type="entry name" value="Metallo-B-lactamas"/>
</dbReference>
<dbReference type="InterPro" id="IPR019402">
    <property type="entry name" value="CWH43_N"/>
</dbReference>
<comment type="similarity">
    <text evidence="3">Belongs to the RNase Z family.</text>
</comment>
<evidence type="ECO:0000313" key="17">
    <source>
        <dbReference type="Proteomes" id="UP000777482"/>
    </source>
</evidence>
<feature type="domain" description="CWH43-like N-terminal" evidence="13">
    <location>
        <begin position="969"/>
        <end position="1179"/>
    </location>
</feature>
<evidence type="ECO:0000256" key="10">
    <source>
        <dbReference type="ARBA" id="ARBA00022833"/>
    </source>
</evidence>
<evidence type="ECO:0000256" key="11">
    <source>
        <dbReference type="SAM" id="MobiDB-lite"/>
    </source>
</evidence>
<accession>A0A9P6W665</accession>
<feature type="compositionally biased region" description="Basic and acidic residues" evidence="11">
    <location>
        <begin position="333"/>
        <end position="370"/>
    </location>
</feature>
<feature type="region of interest" description="Disordered" evidence="11">
    <location>
        <begin position="1605"/>
        <end position="1642"/>
    </location>
</feature>
<feature type="domain" description="CWH43-like N-terminal" evidence="13">
    <location>
        <begin position="1331"/>
        <end position="1531"/>
    </location>
</feature>
<dbReference type="OrthoDB" id="527344at2759"/>
<feature type="transmembrane region" description="Helical" evidence="12">
    <location>
        <begin position="1039"/>
        <end position="1063"/>
    </location>
</feature>
<keyword evidence="7" id="KW-0479">Metal-binding</keyword>
<keyword evidence="9" id="KW-0378">Hydrolase</keyword>
<gene>
    <name evidence="16" type="ORF">C6P46_002818</name>
</gene>
<keyword evidence="17" id="KW-1185">Reference proteome</keyword>
<feature type="region of interest" description="Disordered" evidence="11">
    <location>
        <begin position="316"/>
        <end position="370"/>
    </location>
</feature>
<dbReference type="Pfam" id="PF12706">
    <property type="entry name" value="Lactamase_B_2"/>
    <property type="match status" value="1"/>
</dbReference>
<evidence type="ECO:0000259" key="13">
    <source>
        <dbReference type="Pfam" id="PF10277"/>
    </source>
</evidence>
<keyword evidence="6" id="KW-0540">Nuclease</keyword>
<dbReference type="Pfam" id="PF13691">
    <property type="entry name" value="Lactamase_B_4"/>
    <property type="match status" value="1"/>
</dbReference>
<sequence>MTTQAPAGTRYSISVLTTHTVDSAPALLVAFDSQRYLFNTPEAISRIALQNKVGLRKVGHVFLGDVEESAGLPGFILSSVEAGNDRIKLVGPEGTDHFLATCRFFTRRDRLSLQTIIAPKTDTQDVPKLPEPIHADQNLVVYAFPLEPSTSAANGMATSGDRSLSPGRAGASSPSRKRRRSPSASPPPRPKSPPGEASASFYPSSASFNPASLTGQEATEWRSLVLRDMFRGTHFEPAPPPQPPASPSGRRIASPAYLPQPLPPFERRRGLQALSYLVVGPRLRGKFLPEKARAAGVKPGKAFAKLVNGERVWVRAAPEPAKPQPAEAATNGEDAKKKETKKERKARERREAEAQAKDEGVEGEGEGRWVEPEECMSAGQDGTAFLVINVPTPAHLSDIDSVLRPDLFQSTSLGSQAILRGAFLFLGPGVLSSPRLQTYLASLRSAFPDLGVHVSSADFVAAGKNEVTFGPSSLLNLRLQQLDENMFQLPRYAFLDGSDRQLASSPDFTALNPNTHFSSSLAPLDADKAPFGSGVRNFDFHVPSAEADAEAARLKGPEKSAEVQHRAAEAWDTFLAKARAAKEAVAEEQIARSARAIDADIPATEGALKVTPLGTGSAIPSKYRNVSGTLLHLPKETEEDPTQYILLDAGEGTWGQIARRFGDGDPTSTGGESKEDVLRGLKMIFLSHMHQDHHAGIATILRKRAQLSPAPQDPLYIVAPPNARTYLTEQHQLFDLGLDWDRSEPGREVRFLDNYLVEPGKTLSPGSKAAKSLTDLLAATGLVEVTAVPVLHRCRAWGAVLTHKSGWRVAFSGDTMPCDALVDAGKGASLLVHEATIEDDMPEVARAKGHSTFGQAIDVATRMEARHLLLTHFSARYPKLPPQSTFDSTEQTHRPVVATAFDLMTLRLDEFWKVERYRDAMDALLSWDEADDRDDADELSGKEKRLSANGGEVEDVRPPKAAPAKSTSALLVMWAVEGHRVYSGTSGAVPYVSDVAYYHRHLSVAGSSAAAIFFVASLSVERALRATRVLPEVTSNRKLWQVVGIADVFTGACAGLALCLLSVYDSFHTPKAHLGFAICFIVFHVLSGLLQTIEVSRLWHEHPDRHGLRDGCLLKWLILAISSGSGLAFIGLHYKCSGNAYLEPVDTCYRVTTAAAICQWIACYCWGAYMSTLIIDLWPVHRHTLRALPRMQADSKGNIHGVWLPSATDPNALYEYRPIPAHLELQRFPPAQGPDDAAPCGVRLAPRRGFDAEFEDDETYSRHTTRRQQDWYETGKRTSRRSSAVSSARMGTYSALSDLPETKSSDGDLTSLRQDLAAHPPPEISRTSTWFIRALPTLAALLVMWAVEGHKVYSGTSGAVPYLSDAASYHRRFFVPGSCATALFYVASLSVERSLRATRVLPEVTSDRALWHLVGIADVLTGACAGLGLCLLSVYDSFHTPRAHLAFTTVEVSRLWHEHLRDSCLLKWLIMAVSAVSGPAFVILDYKCSGNAYEEPVNTCYRVITAAAICEWVACYCAGAYMCTLIIDLWPVHRHAIRALPRVRADSKGKIHGVWLPSVTGSDALYEYRPIPAHLEMERYPPAQGPEDATPCGVRLVPKRGVYVDDAADETRSPPHSTRPPRDWYETGKQSSRRTRRTAQHW</sequence>
<feature type="compositionally biased region" description="Low complexity" evidence="11">
    <location>
        <begin position="316"/>
        <end position="329"/>
    </location>
</feature>
<dbReference type="GO" id="GO:0046872">
    <property type="term" value="F:metal ion binding"/>
    <property type="evidence" value="ECO:0007669"/>
    <property type="project" value="UniProtKB-KW"/>
</dbReference>
<dbReference type="InterPro" id="IPR036866">
    <property type="entry name" value="RibonucZ/Hydroxyglut_hydro"/>
</dbReference>
<dbReference type="CDD" id="cd07718">
    <property type="entry name" value="RNaseZ_ELAC1_ELAC2-C-term-like_MBL-fold"/>
    <property type="match status" value="1"/>
</dbReference>